<organism evidence="1 2">
    <name type="scientific">Bacteroides intestinalis</name>
    <dbReference type="NCBI Taxonomy" id="329854"/>
    <lineage>
        <taxon>Bacteria</taxon>
        <taxon>Pseudomonadati</taxon>
        <taxon>Bacteroidota</taxon>
        <taxon>Bacteroidia</taxon>
        <taxon>Bacteroidales</taxon>
        <taxon>Bacteroidaceae</taxon>
        <taxon>Bacteroides</taxon>
    </lineage>
</organism>
<dbReference type="EMBL" id="QRPE01000002">
    <property type="protein sequence ID" value="RHL95821.1"/>
    <property type="molecule type" value="Genomic_DNA"/>
</dbReference>
<reference evidence="1 2" key="1">
    <citation type="submission" date="2018-08" db="EMBL/GenBank/DDBJ databases">
        <title>A genome reference for cultivated species of the human gut microbiota.</title>
        <authorList>
            <person name="Zou Y."/>
            <person name="Xue W."/>
            <person name="Luo G."/>
        </authorList>
    </citation>
    <scope>NUCLEOTIDE SEQUENCE [LARGE SCALE GENOMIC DNA]</scope>
    <source>
        <strain evidence="1 2">AF36-16BH</strain>
    </source>
</reference>
<dbReference type="AlphaFoldDB" id="A0A415NEC6"/>
<gene>
    <name evidence="1" type="ORF">DWZ95_03075</name>
</gene>
<protein>
    <submittedName>
        <fullName evidence="1">Uncharacterized protein</fullName>
    </submittedName>
</protein>
<name>A0A415NEC6_9BACE</name>
<accession>A0A415NEC6</accession>
<proteinExistence type="predicted"/>
<dbReference type="Proteomes" id="UP000285013">
    <property type="component" value="Unassembled WGS sequence"/>
</dbReference>
<sequence>MKQENYLEGIYGCLERIEKKVEALPVEGTSPIVENRTISPEGIAELKIRLERQQSAVEKIGSEIATVHSHIVRLSEGRPLSAETFAGEMERTRDCLRQDSQAIWEAMKRLDEKMVRQRKEPERRLVTYRLESASKAVVTTASALFLALIISVWTNCNQFRKNRLLKDADLKYRAIRICLPGDDPDIAFLEKHFTIERDEEKIRRVEKLVTAFEDSVRNRIRNHEMAAYKDSLAHRLFREAQEIRKQLDNPNLK</sequence>
<evidence type="ECO:0000313" key="1">
    <source>
        <dbReference type="EMBL" id="RHL95821.1"/>
    </source>
</evidence>
<comment type="caution">
    <text evidence="1">The sequence shown here is derived from an EMBL/GenBank/DDBJ whole genome shotgun (WGS) entry which is preliminary data.</text>
</comment>
<evidence type="ECO:0000313" key="2">
    <source>
        <dbReference type="Proteomes" id="UP000285013"/>
    </source>
</evidence>
<dbReference type="RefSeq" id="WP_075965483.1">
    <property type="nucleotide sequence ID" value="NZ_QRPE01000002.1"/>
</dbReference>